<gene>
    <name evidence="5 8" type="primary">hflX</name>
    <name evidence="8" type="ORF">ACFSW7_10485</name>
</gene>
<comment type="caution">
    <text evidence="8">The sequence shown here is derived from an EMBL/GenBank/DDBJ whole genome shotgun (WGS) entry which is preliminary data.</text>
</comment>
<comment type="subcellular location">
    <subcellularLocation>
        <location evidence="5">Cytoplasm</location>
    </subcellularLocation>
    <text evidence="5">May associate with membranes.</text>
</comment>
<comment type="similarity">
    <text evidence="5">Belongs to the TRAFAC class OBG-HflX-like GTPase superfamily. HflX GTPase family.</text>
</comment>
<keyword evidence="3" id="KW-0460">Magnesium</keyword>
<keyword evidence="9" id="KW-1185">Reference proteome</keyword>
<feature type="region of interest" description="Disordered" evidence="6">
    <location>
        <begin position="65"/>
        <end position="99"/>
    </location>
</feature>
<keyword evidence="1" id="KW-0479">Metal-binding</keyword>
<evidence type="ECO:0000256" key="1">
    <source>
        <dbReference type="ARBA" id="ARBA00022723"/>
    </source>
</evidence>
<dbReference type="PANTHER" id="PTHR10229:SF0">
    <property type="entry name" value="GTP-BINDING PROTEIN 6-RELATED"/>
    <property type="match status" value="1"/>
</dbReference>
<feature type="compositionally biased region" description="Polar residues" evidence="6">
    <location>
        <begin position="84"/>
        <end position="96"/>
    </location>
</feature>
<evidence type="ECO:0000256" key="4">
    <source>
        <dbReference type="ARBA" id="ARBA00023134"/>
    </source>
</evidence>
<dbReference type="PANTHER" id="PTHR10229">
    <property type="entry name" value="GTP-BINDING PROTEIN HFLX"/>
    <property type="match status" value="1"/>
</dbReference>
<evidence type="ECO:0000313" key="8">
    <source>
        <dbReference type="EMBL" id="MFD2758802.1"/>
    </source>
</evidence>
<comment type="subunit">
    <text evidence="5">Monomer. Associates with the 50S ribosomal subunit.</text>
</comment>
<evidence type="ECO:0000256" key="3">
    <source>
        <dbReference type="ARBA" id="ARBA00022842"/>
    </source>
</evidence>
<feature type="compositionally biased region" description="Basic and acidic residues" evidence="6">
    <location>
        <begin position="570"/>
        <end position="589"/>
    </location>
</feature>
<evidence type="ECO:0000256" key="6">
    <source>
        <dbReference type="SAM" id="MobiDB-lite"/>
    </source>
</evidence>
<comment type="function">
    <text evidence="5">GTPase that associates with the 50S ribosomal subunit and may have a role during protein synthesis or ribosome biogenesis.</text>
</comment>
<feature type="region of interest" description="Disordered" evidence="6">
    <location>
        <begin position="550"/>
        <end position="589"/>
    </location>
</feature>
<dbReference type="Pfam" id="PF16360">
    <property type="entry name" value="GTP-bdg_M"/>
    <property type="match status" value="1"/>
</dbReference>
<dbReference type="HAMAP" id="MF_00900">
    <property type="entry name" value="GTPase_HflX"/>
    <property type="match status" value="1"/>
</dbReference>
<dbReference type="Gene3D" id="6.10.250.2860">
    <property type="match status" value="1"/>
</dbReference>
<accession>A0ABW5UYL5</accession>
<reference evidence="9" key="1">
    <citation type="journal article" date="2019" name="Int. J. Syst. Evol. Microbiol.">
        <title>The Global Catalogue of Microorganisms (GCM) 10K type strain sequencing project: providing services to taxonomists for standard genome sequencing and annotation.</title>
        <authorList>
            <consortium name="The Broad Institute Genomics Platform"/>
            <consortium name="The Broad Institute Genome Sequencing Center for Infectious Disease"/>
            <person name="Wu L."/>
            <person name="Ma J."/>
        </authorList>
    </citation>
    <scope>NUCLEOTIDE SEQUENCE [LARGE SCALE GENOMIC DNA]</scope>
    <source>
        <strain evidence="9">TISTR 1514</strain>
    </source>
</reference>
<protein>
    <recommendedName>
        <fullName evidence="5">GTPase HflX</fullName>
    </recommendedName>
    <alternativeName>
        <fullName evidence="5">GTP-binding protein HflX</fullName>
    </alternativeName>
</protein>
<dbReference type="InterPro" id="IPR032305">
    <property type="entry name" value="GTP-bd_M"/>
</dbReference>
<dbReference type="InterPro" id="IPR027417">
    <property type="entry name" value="P-loop_NTPase"/>
</dbReference>
<evidence type="ECO:0000259" key="7">
    <source>
        <dbReference type="PROSITE" id="PS51705"/>
    </source>
</evidence>
<feature type="compositionally biased region" description="Basic and acidic residues" evidence="6">
    <location>
        <begin position="15"/>
        <end position="30"/>
    </location>
</feature>
<feature type="domain" description="Hflx-type G" evidence="7">
    <location>
        <begin position="333"/>
        <end position="498"/>
    </location>
</feature>
<evidence type="ECO:0000256" key="5">
    <source>
        <dbReference type="HAMAP-Rule" id="MF_00900"/>
    </source>
</evidence>
<dbReference type="Pfam" id="PF13167">
    <property type="entry name" value="GTP-bdg_N"/>
    <property type="match status" value="1"/>
</dbReference>
<dbReference type="CDD" id="cd01878">
    <property type="entry name" value="HflX"/>
    <property type="match status" value="1"/>
</dbReference>
<dbReference type="Gene3D" id="3.40.50.11060">
    <property type="entry name" value="GTPase HflX, N-terminal domain"/>
    <property type="match status" value="1"/>
</dbReference>
<dbReference type="InterPro" id="IPR042108">
    <property type="entry name" value="GTPase_HflX_N_sf"/>
</dbReference>
<evidence type="ECO:0000256" key="2">
    <source>
        <dbReference type="ARBA" id="ARBA00022741"/>
    </source>
</evidence>
<dbReference type="RefSeq" id="WP_019619067.1">
    <property type="nucleotide sequence ID" value="NZ_JBHUNE010000007.1"/>
</dbReference>
<dbReference type="Pfam" id="PF01926">
    <property type="entry name" value="MMR_HSR1"/>
    <property type="match status" value="1"/>
</dbReference>
<dbReference type="PROSITE" id="PS51705">
    <property type="entry name" value="G_HFLX"/>
    <property type="match status" value="1"/>
</dbReference>
<keyword evidence="2 5" id="KW-0547">Nucleotide-binding</keyword>
<sequence length="589" mass="64642">MHDDVSGANGATSPEFDRDDAAAGDHETAAFRRPPQADPAPEADAVIARLAGTDPTESLLDRVLASGEPNRARTTMFRDDRRATSLQDATTTSSSDADGLQLEREERRSLQHLDGLSTELEDVTEVEYRQVRLEKVVLIGVYRAGTIDDAENSMRELAALCETAGAVVLDGVLQRRPNPDAATYLGRGKVDELADIVREAGADTVVADTELAPSQRRALEDRVKVKVIDRTAVILDIFSQHAKSREGKAQVELAQLEYMLPRLRGWGESMSRQAGGQVGSAGAGMGSRGPGETKIELDRRRIHTRMSKLRRQIAGMKTSRDTKRAERGRNLVPSVAIAGYTNAGKSSLLNRITRAGVLVENQLFATLDATVRRTETPEGRPYTLADTVGFVRNLPHQLVEAFRSTLEEVADSDVLVHVVDASHPDPAGQIRTVREVIAEIDSRDIPELIAFNKADLVDHDTRLALRTLEPNSVFVSARTGEGIEELQERIAEMLPVREIEVELVLPYGRGDLVSLLHDQGGVLRETHDTDGTHLRARVHPDQMGMFEPYRVAGRSAPEGKKPPVRHKPKGRGDEAPERVLALPRHEPDN</sequence>
<dbReference type="EMBL" id="JBHUNE010000007">
    <property type="protein sequence ID" value="MFD2758802.1"/>
    <property type="molecule type" value="Genomic_DNA"/>
</dbReference>
<dbReference type="Gene3D" id="3.40.50.300">
    <property type="entry name" value="P-loop containing nucleotide triphosphate hydrolases"/>
    <property type="match status" value="1"/>
</dbReference>
<dbReference type="InterPro" id="IPR025121">
    <property type="entry name" value="GTPase_HflX_N"/>
</dbReference>
<dbReference type="SUPFAM" id="SSF52540">
    <property type="entry name" value="P-loop containing nucleoside triphosphate hydrolases"/>
    <property type="match status" value="1"/>
</dbReference>
<feature type="region of interest" description="Disordered" evidence="6">
    <location>
        <begin position="270"/>
        <end position="292"/>
    </location>
</feature>
<dbReference type="InterPro" id="IPR016496">
    <property type="entry name" value="GTPase_HflX"/>
</dbReference>
<keyword evidence="4 5" id="KW-0342">GTP-binding</keyword>
<dbReference type="Proteomes" id="UP001597492">
    <property type="component" value="Unassembled WGS sequence"/>
</dbReference>
<organism evidence="8 9">
    <name type="scientific">Gulosibacter faecalis</name>
    <dbReference type="NCBI Taxonomy" id="272240"/>
    <lineage>
        <taxon>Bacteria</taxon>
        <taxon>Bacillati</taxon>
        <taxon>Actinomycetota</taxon>
        <taxon>Actinomycetes</taxon>
        <taxon>Micrococcales</taxon>
        <taxon>Microbacteriaceae</taxon>
        <taxon>Gulosibacter</taxon>
    </lineage>
</organism>
<dbReference type="PRINTS" id="PR00326">
    <property type="entry name" value="GTP1OBG"/>
</dbReference>
<name>A0ABW5UYL5_9MICO</name>
<feature type="compositionally biased region" description="Gly residues" evidence="6">
    <location>
        <begin position="276"/>
        <end position="289"/>
    </location>
</feature>
<dbReference type="InterPro" id="IPR030394">
    <property type="entry name" value="G_HFLX_dom"/>
</dbReference>
<evidence type="ECO:0000313" key="9">
    <source>
        <dbReference type="Proteomes" id="UP001597492"/>
    </source>
</evidence>
<feature type="region of interest" description="Disordered" evidence="6">
    <location>
        <begin position="1"/>
        <end position="43"/>
    </location>
</feature>
<proteinExistence type="inferred from homology"/>
<dbReference type="InterPro" id="IPR006073">
    <property type="entry name" value="GTP-bd"/>
</dbReference>
<keyword evidence="5" id="KW-0963">Cytoplasm</keyword>
<dbReference type="NCBIfam" id="TIGR03156">
    <property type="entry name" value="GTP_HflX"/>
    <property type="match status" value="1"/>
</dbReference>